<keyword evidence="9" id="KW-1185">Reference proteome</keyword>
<evidence type="ECO:0000256" key="2">
    <source>
        <dbReference type="ARBA" id="ARBA00022695"/>
    </source>
</evidence>
<gene>
    <name evidence="8" type="ORF">NQ314_011556</name>
</gene>
<name>A0AAV8XID6_9CUCU</name>
<dbReference type="GO" id="GO:0016779">
    <property type="term" value="F:nucleotidyltransferase activity"/>
    <property type="evidence" value="ECO:0007669"/>
    <property type="project" value="UniProtKB-KW"/>
</dbReference>
<dbReference type="Gene3D" id="2.40.70.10">
    <property type="entry name" value="Acid Proteases"/>
    <property type="match status" value="1"/>
</dbReference>
<keyword evidence="2" id="KW-0548">Nucleotidyltransferase</keyword>
<dbReference type="AlphaFoldDB" id="A0AAV8XID6"/>
<dbReference type="GO" id="GO:0008270">
    <property type="term" value="F:zinc ion binding"/>
    <property type="evidence" value="ECO:0007669"/>
    <property type="project" value="UniProtKB-KW"/>
</dbReference>
<comment type="caution">
    <text evidence="8">The sequence shown here is derived from an EMBL/GenBank/DDBJ whole genome shotgun (WGS) entry which is preliminary data.</text>
</comment>
<organism evidence="8 9">
    <name type="scientific">Rhamnusium bicolor</name>
    <dbReference type="NCBI Taxonomy" id="1586634"/>
    <lineage>
        <taxon>Eukaryota</taxon>
        <taxon>Metazoa</taxon>
        <taxon>Ecdysozoa</taxon>
        <taxon>Arthropoda</taxon>
        <taxon>Hexapoda</taxon>
        <taxon>Insecta</taxon>
        <taxon>Pterygota</taxon>
        <taxon>Neoptera</taxon>
        <taxon>Endopterygota</taxon>
        <taxon>Coleoptera</taxon>
        <taxon>Polyphaga</taxon>
        <taxon>Cucujiformia</taxon>
        <taxon>Chrysomeloidea</taxon>
        <taxon>Cerambycidae</taxon>
        <taxon>Lepturinae</taxon>
        <taxon>Rhagiini</taxon>
        <taxon>Rhamnusium</taxon>
    </lineage>
</organism>
<evidence type="ECO:0000256" key="6">
    <source>
        <dbReference type="SAM" id="MobiDB-lite"/>
    </source>
</evidence>
<keyword evidence="5" id="KW-0863">Zinc-finger</keyword>
<evidence type="ECO:0000256" key="3">
    <source>
        <dbReference type="ARBA" id="ARBA00022722"/>
    </source>
</evidence>
<evidence type="ECO:0000313" key="8">
    <source>
        <dbReference type="EMBL" id="KAJ8938227.1"/>
    </source>
</evidence>
<proteinExistence type="predicted"/>
<dbReference type="PANTHER" id="PTHR37984:SF5">
    <property type="entry name" value="PROTEIN NYNRIN-LIKE"/>
    <property type="match status" value="1"/>
</dbReference>
<protein>
    <recommendedName>
        <fullName evidence="7">CCHC-type domain-containing protein</fullName>
    </recommendedName>
</protein>
<dbReference type="SMART" id="SM00343">
    <property type="entry name" value="ZnF_C2HC"/>
    <property type="match status" value="1"/>
</dbReference>
<evidence type="ECO:0000259" key="7">
    <source>
        <dbReference type="PROSITE" id="PS50158"/>
    </source>
</evidence>
<dbReference type="InterPro" id="IPR050951">
    <property type="entry name" value="Retrovirus_Pol_polyprotein"/>
</dbReference>
<dbReference type="Proteomes" id="UP001162156">
    <property type="component" value="Unassembled WGS sequence"/>
</dbReference>
<feature type="domain" description="CCHC-type" evidence="7">
    <location>
        <begin position="216"/>
        <end position="231"/>
    </location>
</feature>
<evidence type="ECO:0000256" key="4">
    <source>
        <dbReference type="ARBA" id="ARBA00022759"/>
    </source>
</evidence>
<feature type="region of interest" description="Disordered" evidence="6">
    <location>
        <begin position="231"/>
        <end position="254"/>
    </location>
</feature>
<dbReference type="PANTHER" id="PTHR37984">
    <property type="entry name" value="PROTEIN CBG26694"/>
    <property type="match status" value="1"/>
</dbReference>
<dbReference type="EMBL" id="JANEYF010003213">
    <property type="protein sequence ID" value="KAJ8938227.1"/>
    <property type="molecule type" value="Genomic_DNA"/>
</dbReference>
<feature type="compositionally biased region" description="Low complexity" evidence="6">
    <location>
        <begin position="242"/>
        <end position="254"/>
    </location>
</feature>
<reference evidence="8" key="1">
    <citation type="journal article" date="2023" name="Insect Mol. Biol.">
        <title>Genome sequencing provides insights into the evolution of gene families encoding plant cell wall-degrading enzymes in longhorned beetles.</title>
        <authorList>
            <person name="Shin N.R."/>
            <person name="Okamura Y."/>
            <person name="Kirsch R."/>
            <person name="Pauchet Y."/>
        </authorList>
    </citation>
    <scope>NUCLEOTIDE SEQUENCE</scope>
    <source>
        <strain evidence="8">RBIC_L_NR</strain>
    </source>
</reference>
<dbReference type="InterPro" id="IPR001878">
    <property type="entry name" value="Znf_CCHC"/>
</dbReference>
<keyword evidence="5" id="KW-0862">Zinc</keyword>
<keyword evidence="3" id="KW-0540">Nuclease</keyword>
<sequence length="658" mass="75102">MIQIWKVMVRKWLDTQDFFQNVHTILPEFDPVKNNISILLWIEKIEEYGELYDWDEVAVKHYALSKLVGVAKTWRDSLPCESRNWAEWKILLGETFAIETSSLELRLEAQNYKWKPNQDIVEYYFEKLAKCNKCQMSVSETIEWMVHGLNDSRFRDYLGPLSRYTMLNQLLPDLKSGAKHIKHQVNRYNSTNSNTSRNFNSVKVSDNTRTTKNVTCFKCSKTGHYARDCPEKREKQNVQQLSNVSSTTGGASTSANSNNSVLMIGSEGTHSKYFKDAFINNKKIKCYIDLGSSCVTIRNDSVTELGFSYYEMDTEPLVGYGNGLVKPLGLFTGVLTIDNVTAKVKIHVVPSNSQNVPLIVGHPYTEQPNIQITSKINELKIEYCKDDLPVSEMCEATKTVLRTNNDTVIPNNYLGHISVISDFTNHELCVEGGVRDGHAIPRCVIQTDYEGKSVLPVLNISGENLKIYKGVKLTRGEICIESSEKRQVNEEPITKDEINTELEGENFNKLENLLNEYKDLISKNMYQGIHENPLTCEVIELNEKLKEVEELPVEELLERNRGKMKDNYDKKRKQAYQFKEGDLVLVRSEAPSTGTSRKLSPKYRGPYEVVKCVGNDRYLIQDIEGEQQSARLYKGIVAVDRLKPVKCDSANKSEQPNI</sequence>
<accession>A0AAV8XID6</accession>
<keyword evidence="4" id="KW-0255">Endonuclease</keyword>
<keyword evidence="1" id="KW-0808">Transferase</keyword>
<keyword evidence="5" id="KW-0479">Metal-binding</keyword>
<dbReference type="Pfam" id="PF00098">
    <property type="entry name" value="zf-CCHC"/>
    <property type="match status" value="1"/>
</dbReference>
<dbReference type="SUPFAM" id="SSF57756">
    <property type="entry name" value="Retrovirus zinc finger-like domains"/>
    <property type="match status" value="1"/>
</dbReference>
<dbReference type="GO" id="GO:0004519">
    <property type="term" value="F:endonuclease activity"/>
    <property type="evidence" value="ECO:0007669"/>
    <property type="project" value="UniProtKB-KW"/>
</dbReference>
<evidence type="ECO:0000313" key="9">
    <source>
        <dbReference type="Proteomes" id="UP001162156"/>
    </source>
</evidence>
<keyword evidence="4" id="KW-0378">Hydrolase</keyword>
<dbReference type="GO" id="GO:0003676">
    <property type="term" value="F:nucleic acid binding"/>
    <property type="evidence" value="ECO:0007669"/>
    <property type="project" value="InterPro"/>
</dbReference>
<evidence type="ECO:0000256" key="1">
    <source>
        <dbReference type="ARBA" id="ARBA00022679"/>
    </source>
</evidence>
<dbReference type="Gene3D" id="4.10.60.10">
    <property type="entry name" value="Zinc finger, CCHC-type"/>
    <property type="match status" value="1"/>
</dbReference>
<evidence type="ECO:0000256" key="5">
    <source>
        <dbReference type="PROSITE-ProRule" id="PRU00047"/>
    </source>
</evidence>
<dbReference type="PROSITE" id="PS50158">
    <property type="entry name" value="ZF_CCHC"/>
    <property type="match status" value="1"/>
</dbReference>
<dbReference type="InterPro" id="IPR021109">
    <property type="entry name" value="Peptidase_aspartic_dom_sf"/>
</dbReference>
<dbReference type="InterPro" id="IPR036875">
    <property type="entry name" value="Znf_CCHC_sf"/>
</dbReference>